<feature type="region of interest" description="Disordered" evidence="1">
    <location>
        <begin position="21"/>
        <end position="63"/>
    </location>
</feature>
<gene>
    <name evidence="2" type="ORF">OB919_04725</name>
</gene>
<comment type="caution">
    <text evidence="2">The sequence shown here is derived from an EMBL/GenBank/DDBJ whole genome shotgun (WGS) entry which is preliminary data.</text>
</comment>
<dbReference type="EMBL" id="JAOPJZ010000002">
    <property type="protein sequence ID" value="MCU4751293.1"/>
    <property type="molecule type" value="Genomic_DNA"/>
</dbReference>
<dbReference type="Proteomes" id="UP001321047">
    <property type="component" value="Unassembled WGS sequence"/>
</dbReference>
<dbReference type="InterPro" id="IPR036369">
    <property type="entry name" value="HIPIP_sf"/>
</dbReference>
<reference evidence="2 3" key="1">
    <citation type="submission" date="2022-09" db="EMBL/GenBank/DDBJ databases">
        <title>Enrichment on poylsaccharides allowed isolation of novel metabolic and taxonomic groups of Haloarchaea.</title>
        <authorList>
            <person name="Sorokin D.Y."/>
            <person name="Elcheninov A.G."/>
            <person name="Khizhniak T.V."/>
            <person name="Kolganova T.V."/>
            <person name="Kublanov I.V."/>
        </authorList>
    </citation>
    <scope>NUCLEOTIDE SEQUENCE [LARGE SCALE GENOMIC DNA]</scope>
    <source>
        <strain evidence="2 3">AArc-curdl1</strain>
    </source>
</reference>
<dbReference type="GO" id="GO:0009055">
    <property type="term" value="F:electron transfer activity"/>
    <property type="evidence" value="ECO:0007669"/>
    <property type="project" value="InterPro"/>
</dbReference>
<dbReference type="GO" id="GO:0019646">
    <property type="term" value="P:aerobic electron transport chain"/>
    <property type="evidence" value="ECO:0007669"/>
    <property type="project" value="InterPro"/>
</dbReference>
<evidence type="ECO:0000313" key="2">
    <source>
        <dbReference type="EMBL" id="MCU4751293.1"/>
    </source>
</evidence>
<proteinExistence type="predicted"/>
<accession>A0AAP2Z6T2</accession>
<dbReference type="Gene3D" id="4.10.490.10">
    <property type="entry name" value="High potential iron-sulphur protein"/>
    <property type="match status" value="1"/>
</dbReference>
<keyword evidence="3" id="KW-1185">Reference proteome</keyword>
<evidence type="ECO:0000313" key="3">
    <source>
        <dbReference type="Proteomes" id="UP001321047"/>
    </source>
</evidence>
<organism evidence="2 3">
    <name type="scientific">Natronosalvus hydrolyticus</name>
    <dbReference type="NCBI Taxonomy" id="2979988"/>
    <lineage>
        <taxon>Archaea</taxon>
        <taxon>Methanobacteriati</taxon>
        <taxon>Methanobacteriota</taxon>
        <taxon>Stenosarchaea group</taxon>
        <taxon>Halobacteria</taxon>
        <taxon>Halobacteriales</taxon>
        <taxon>Natrialbaceae</taxon>
        <taxon>Natronosalvus</taxon>
    </lineage>
</organism>
<evidence type="ECO:0000256" key="1">
    <source>
        <dbReference type="SAM" id="MobiDB-lite"/>
    </source>
</evidence>
<dbReference type="SUPFAM" id="SSF57652">
    <property type="entry name" value="HIPIP (high potential iron protein)"/>
    <property type="match status" value="1"/>
</dbReference>
<feature type="compositionally biased region" description="Acidic residues" evidence="1">
    <location>
        <begin position="36"/>
        <end position="45"/>
    </location>
</feature>
<dbReference type="AlphaFoldDB" id="A0AAP2Z6T2"/>
<dbReference type="RefSeq" id="WP_342806911.1">
    <property type="nucleotide sequence ID" value="NZ_JAOPJZ010000002.1"/>
</dbReference>
<sequence>MLQIGSTTSLLGLAGCAEFVGIEDEDPEPEPREPDWCIEEYDEPVPEAQETGESIDGIERDPDDLNSRYEVAYQCHPQGFQLCANCRYFILPDDDDVPIGACAIVDGRVRSQDWCGLYEHTERLDEPPDPAPFD</sequence>
<name>A0AAP2Z6T2_9EURY</name>
<protein>
    <submittedName>
        <fullName evidence="2">High potential iron-sulfur protein</fullName>
    </submittedName>
</protein>